<proteinExistence type="predicted"/>
<keyword evidence="4" id="KW-1185">Reference proteome</keyword>
<accession>A0ABQ5DUV4</accession>
<reference evidence="3" key="1">
    <citation type="journal article" date="2022" name="Int. J. Mol. Sci.">
        <title>Draft Genome of Tanacetum Coccineum: Genomic Comparison of Closely Related Tanacetum-Family Plants.</title>
        <authorList>
            <person name="Yamashiro T."/>
            <person name="Shiraishi A."/>
            <person name="Nakayama K."/>
            <person name="Satake H."/>
        </authorList>
    </citation>
    <scope>NUCLEOTIDE SEQUENCE</scope>
</reference>
<feature type="region of interest" description="Disordered" evidence="1">
    <location>
        <begin position="234"/>
        <end position="258"/>
    </location>
</feature>
<gene>
    <name evidence="3" type="ORF">Tco_0951550</name>
</gene>
<name>A0ABQ5DUV4_9ASTR</name>
<protein>
    <submittedName>
        <fullName evidence="3">Retrovirus-related pol polyprotein from transposon TNT 1-94</fullName>
    </submittedName>
</protein>
<dbReference type="Pfam" id="PF07727">
    <property type="entry name" value="RVT_2"/>
    <property type="match status" value="1"/>
</dbReference>
<feature type="compositionally biased region" description="Basic and acidic residues" evidence="1">
    <location>
        <begin position="388"/>
        <end position="400"/>
    </location>
</feature>
<feature type="region of interest" description="Disordered" evidence="1">
    <location>
        <begin position="360"/>
        <end position="438"/>
    </location>
</feature>
<dbReference type="EMBL" id="BQNB010015679">
    <property type="protein sequence ID" value="GJT42835.1"/>
    <property type="molecule type" value="Genomic_DNA"/>
</dbReference>
<reference evidence="3" key="2">
    <citation type="submission" date="2022-01" db="EMBL/GenBank/DDBJ databases">
        <authorList>
            <person name="Yamashiro T."/>
            <person name="Shiraishi A."/>
            <person name="Satake H."/>
            <person name="Nakayama K."/>
        </authorList>
    </citation>
    <scope>NUCLEOTIDE SEQUENCE</scope>
</reference>
<feature type="compositionally biased region" description="Polar residues" evidence="1">
    <location>
        <begin position="401"/>
        <end position="419"/>
    </location>
</feature>
<dbReference type="InterPro" id="IPR013103">
    <property type="entry name" value="RVT_2"/>
</dbReference>
<evidence type="ECO:0000259" key="2">
    <source>
        <dbReference type="Pfam" id="PF07727"/>
    </source>
</evidence>
<dbReference type="Proteomes" id="UP001151760">
    <property type="component" value="Unassembled WGS sequence"/>
</dbReference>
<sequence length="554" mass="62876">MDITRQSSLGNIRGNVDPDFKEKVQKYDLTFLAFCSHCVLPNGEGLRKSILSSPYVPSTRTKEHFISEQKEAISFAFQLVLEKDSIPLLMLLKTANEMWIALKGYTGESFDRTRCKDPIRSGCNFGKFTSRDGDINGVVLLTVFIKLMNELSRTLASYLPMQENVQFYQTLSTRMVKDLWTVVKQSKELRHHLTFQHTFCHYGSCFKMKSKVIRAEKNSQKCNTSIRLIACHLQSQRQKRSPNQVTPQSESVSEGSQCSYTKRQMRGISQSVLKDTRIQGMKIDVLNKVNKVFHCKLSKLIAYSGHEYEELVEQELGSTLQFMARFRSSYTQQNLPQNRKQAEIHSNVLKPGMYRIATTTTQNREPQLPHASRNTNPHVSKSSGFDESNEKGEMMSDHNSSDLAPQRQEMSVENVSSGLVPQGQKASDYDNSDPVPPRQNVVLKTKKYEDQTVFATKQRLVDKGYASGCGIDLIDICTSCSLEDKLEFSVAQHHTRSFPIYQMVVKTAFLNGTLKEEVYYCSAGKGSLTQIIQKKFTILRNALYGFKASSTEPI</sequence>
<evidence type="ECO:0000313" key="4">
    <source>
        <dbReference type="Proteomes" id="UP001151760"/>
    </source>
</evidence>
<feature type="compositionally biased region" description="Polar residues" evidence="1">
    <location>
        <begin position="372"/>
        <end position="386"/>
    </location>
</feature>
<evidence type="ECO:0000313" key="3">
    <source>
        <dbReference type="EMBL" id="GJT42835.1"/>
    </source>
</evidence>
<organism evidence="3 4">
    <name type="scientific">Tanacetum coccineum</name>
    <dbReference type="NCBI Taxonomy" id="301880"/>
    <lineage>
        <taxon>Eukaryota</taxon>
        <taxon>Viridiplantae</taxon>
        <taxon>Streptophyta</taxon>
        <taxon>Embryophyta</taxon>
        <taxon>Tracheophyta</taxon>
        <taxon>Spermatophyta</taxon>
        <taxon>Magnoliopsida</taxon>
        <taxon>eudicotyledons</taxon>
        <taxon>Gunneridae</taxon>
        <taxon>Pentapetalae</taxon>
        <taxon>asterids</taxon>
        <taxon>campanulids</taxon>
        <taxon>Asterales</taxon>
        <taxon>Asteraceae</taxon>
        <taxon>Asteroideae</taxon>
        <taxon>Anthemideae</taxon>
        <taxon>Anthemidinae</taxon>
        <taxon>Tanacetum</taxon>
    </lineage>
</organism>
<comment type="caution">
    <text evidence="3">The sequence shown here is derived from an EMBL/GenBank/DDBJ whole genome shotgun (WGS) entry which is preliminary data.</text>
</comment>
<evidence type="ECO:0000256" key="1">
    <source>
        <dbReference type="SAM" id="MobiDB-lite"/>
    </source>
</evidence>
<feature type="domain" description="Reverse transcriptase Ty1/copia-type" evidence="2">
    <location>
        <begin position="443"/>
        <end position="549"/>
    </location>
</feature>